<gene>
    <name evidence="5" type="primary">lytT</name>
    <name evidence="5" type="ORF">NCTC11470_03753</name>
</gene>
<dbReference type="InterPro" id="IPR001789">
    <property type="entry name" value="Sig_transdc_resp-reg_receiver"/>
</dbReference>
<proteinExistence type="predicted"/>
<dbReference type="PANTHER" id="PTHR37299">
    <property type="entry name" value="TRANSCRIPTIONAL REGULATOR-RELATED"/>
    <property type="match status" value="1"/>
</dbReference>
<dbReference type="InterPro" id="IPR011006">
    <property type="entry name" value="CheY-like_superfamily"/>
</dbReference>
<dbReference type="SMART" id="SM00850">
    <property type="entry name" value="LytTR"/>
    <property type="match status" value="1"/>
</dbReference>
<evidence type="ECO:0000256" key="2">
    <source>
        <dbReference type="PROSITE-ProRule" id="PRU00169"/>
    </source>
</evidence>
<dbReference type="Pfam" id="PF00072">
    <property type="entry name" value="Response_reg"/>
    <property type="match status" value="1"/>
</dbReference>
<evidence type="ECO:0000256" key="1">
    <source>
        <dbReference type="ARBA" id="ARBA00023012"/>
    </source>
</evidence>
<keyword evidence="2" id="KW-0597">Phosphoprotein</keyword>
<evidence type="ECO:0000313" key="6">
    <source>
        <dbReference type="Proteomes" id="UP000254835"/>
    </source>
</evidence>
<name>A0A380PYG0_YERFR</name>
<sequence length="246" mass="28222">MPEICGGSMLRVIIVDDEQPAREDLRQRLSEEHDIEIVAECSNALEAIPAIQRLQPDVIFLDIQMPRINGLELASMLNPESMPHIVFVTAYDEYAIRAFEEHAFDYLLKPLDHQRLTKTLIRLRRGLCVNNNLHKITEPMLRHIPCSGHNRIFLLKIEEVEYLSSELSGVHVIGTVQSGYTQLSLKTLEEKTPFVRCHRQYMVNTEQLGEIQLMDNGSAEVITRSGKHIPVSRRYLKSLKERLGIN</sequence>
<dbReference type="NCBIfam" id="NF008677">
    <property type="entry name" value="PRK11697.1"/>
    <property type="match status" value="1"/>
</dbReference>
<feature type="modified residue" description="4-aspartylphosphate" evidence="2">
    <location>
        <position position="62"/>
    </location>
</feature>
<accession>A0A380PYG0</accession>
<feature type="domain" description="HTH LytTR-type" evidence="4">
    <location>
        <begin position="144"/>
        <end position="245"/>
    </location>
</feature>
<dbReference type="SMART" id="SM00448">
    <property type="entry name" value="REC"/>
    <property type="match status" value="1"/>
</dbReference>
<dbReference type="GO" id="GO:0003677">
    <property type="term" value="F:DNA binding"/>
    <property type="evidence" value="ECO:0007669"/>
    <property type="project" value="InterPro"/>
</dbReference>
<evidence type="ECO:0000259" key="4">
    <source>
        <dbReference type="PROSITE" id="PS50930"/>
    </source>
</evidence>
<dbReference type="Pfam" id="PF04397">
    <property type="entry name" value="LytTR"/>
    <property type="match status" value="1"/>
</dbReference>
<dbReference type="Proteomes" id="UP000254835">
    <property type="component" value="Unassembled WGS sequence"/>
</dbReference>
<dbReference type="PROSITE" id="PS50930">
    <property type="entry name" value="HTH_LYTTR"/>
    <property type="match status" value="1"/>
</dbReference>
<dbReference type="PROSITE" id="PS50110">
    <property type="entry name" value="RESPONSE_REGULATORY"/>
    <property type="match status" value="1"/>
</dbReference>
<feature type="domain" description="Response regulatory" evidence="3">
    <location>
        <begin position="11"/>
        <end position="124"/>
    </location>
</feature>
<dbReference type="InterPro" id="IPR007492">
    <property type="entry name" value="LytTR_DNA-bd_dom"/>
</dbReference>
<dbReference type="PANTHER" id="PTHR37299:SF1">
    <property type="entry name" value="STAGE 0 SPORULATION PROTEIN A HOMOLOG"/>
    <property type="match status" value="1"/>
</dbReference>
<dbReference type="CDD" id="cd17532">
    <property type="entry name" value="REC_LytTR_AlgR-like"/>
    <property type="match status" value="1"/>
</dbReference>
<dbReference type="AlphaFoldDB" id="A0A380PYG0"/>
<evidence type="ECO:0000313" key="5">
    <source>
        <dbReference type="EMBL" id="SUP78626.1"/>
    </source>
</evidence>
<dbReference type="Gene3D" id="3.40.50.2300">
    <property type="match status" value="1"/>
</dbReference>
<dbReference type="FunFam" id="2.40.50.1020:FF:000001">
    <property type="entry name" value="Two-component response regulator yehT"/>
    <property type="match status" value="1"/>
</dbReference>
<keyword evidence="1" id="KW-0902">Two-component regulatory system</keyword>
<protein>
    <submittedName>
        <fullName evidence="5">Two-component response-regulatory protein YehT</fullName>
    </submittedName>
</protein>
<organism evidence="5 6">
    <name type="scientific">Yersinia frederiksenii</name>
    <dbReference type="NCBI Taxonomy" id="29484"/>
    <lineage>
        <taxon>Bacteria</taxon>
        <taxon>Pseudomonadati</taxon>
        <taxon>Pseudomonadota</taxon>
        <taxon>Gammaproteobacteria</taxon>
        <taxon>Enterobacterales</taxon>
        <taxon>Yersiniaceae</taxon>
        <taxon>Yersinia</taxon>
    </lineage>
</organism>
<dbReference type="GO" id="GO:0000156">
    <property type="term" value="F:phosphorelay response regulator activity"/>
    <property type="evidence" value="ECO:0007669"/>
    <property type="project" value="InterPro"/>
</dbReference>
<dbReference type="Gene3D" id="2.40.50.1020">
    <property type="entry name" value="LytTr DNA-binding domain"/>
    <property type="match status" value="1"/>
</dbReference>
<dbReference type="EMBL" id="UHJA01000001">
    <property type="protein sequence ID" value="SUP78626.1"/>
    <property type="molecule type" value="Genomic_DNA"/>
</dbReference>
<dbReference type="SUPFAM" id="SSF52172">
    <property type="entry name" value="CheY-like"/>
    <property type="match status" value="1"/>
</dbReference>
<dbReference type="InterPro" id="IPR046947">
    <property type="entry name" value="LytR-like"/>
</dbReference>
<reference evidence="5 6" key="1">
    <citation type="submission" date="2018-06" db="EMBL/GenBank/DDBJ databases">
        <authorList>
            <consortium name="Pathogen Informatics"/>
            <person name="Doyle S."/>
        </authorList>
    </citation>
    <scope>NUCLEOTIDE SEQUENCE [LARGE SCALE GENOMIC DNA]</scope>
    <source>
        <strain evidence="5 6">NCTC11470</strain>
    </source>
</reference>
<dbReference type="FunFam" id="3.40.50.2300:FF:000051">
    <property type="entry name" value="Two-component response regulator yehT"/>
    <property type="match status" value="1"/>
</dbReference>
<evidence type="ECO:0000259" key="3">
    <source>
        <dbReference type="PROSITE" id="PS50110"/>
    </source>
</evidence>